<dbReference type="STRING" id="207949.RED65_01670"/>
<evidence type="ECO:0000313" key="6">
    <source>
        <dbReference type="EMBL" id="EAT13428.1"/>
    </source>
</evidence>
<dbReference type="CDD" id="cd06170">
    <property type="entry name" value="LuxR_C_like"/>
    <property type="match status" value="1"/>
</dbReference>
<dbReference type="InterPro" id="IPR000792">
    <property type="entry name" value="Tscrpt_reg_LuxR_C"/>
</dbReference>
<evidence type="ECO:0000313" key="7">
    <source>
        <dbReference type="Proteomes" id="UP000004263"/>
    </source>
</evidence>
<protein>
    <submittedName>
        <fullName evidence="6">Two-component system regulatory protein</fullName>
    </submittedName>
</protein>
<evidence type="ECO:0000259" key="5">
    <source>
        <dbReference type="PROSITE" id="PS50110"/>
    </source>
</evidence>
<dbReference type="GO" id="GO:0000160">
    <property type="term" value="P:phosphorelay signal transduction system"/>
    <property type="evidence" value="ECO:0007669"/>
    <property type="project" value="InterPro"/>
</dbReference>
<dbReference type="Pfam" id="PF00196">
    <property type="entry name" value="GerE"/>
    <property type="match status" value="1"/>
</dbReference>
<dbReference type="InterPro" id="IPR016032">
    <property type="entry name" value="Sig_transdc_resp-reg_C-effctor"/>
</dbReference>
<dbReference type="InterPro" id="IPR058245">
    <property type="entry name" value="NreC/VraR/RcsB-like_REC"/>
</dbReference>
<feature type="domain" description="HTH luxR-type" evidence="4">
    <location>
        <begin position="144"/>
        <end position="209"/>
    </location>
</feature>
<dbReference type="InterPro" id="IPR001789">
    <property type="entry name" value="Sig_transdc_resp-reg_receiver"/>
</dbReference>
<dbReference type="InterPro" id="IPR011006">
    <property type="entry name" value="CheY-like_superfamily"/>
</dbReference>
<keyword evidence="7" id="KW-1185">Reference proteome</keyword>
<dbReference type="PROSITE" id="PS50110">
    <property type="entry name" value="RESPONSE_REGULATORY"/>
    <property type="match status" value="1"/>
</dbReference>
<dbReference type="GO" id="GO:0003677">
    <property type="term" value="F:DNA binding"/>
    <property type="evidence" value="ECO:0007669"/>
    <property type="project" value="UniProtKB-KW"/>
</dbReference>
<keyword evidence="2" id="KW-0238">DNA-binding</keyword>
<comment type="caution">
    <text evidence="6">The sequence shown here is derived from an EMBL/GenBank/DDBJ whole genome shotgun (WGS) entry which is preliminary data.</text>
</comment>
<dbReference type="InterPro" id="IPR039420">
    <property type="entry name" value="WalR-like"/>
</dbReference>
<dbReference type="EMBL" id="AAQH01000002">
    <property type="protein sequence ID" value="EAT13428.1"/>
    <property type="molecule type" value="Genomic_DNA"/>
</dbReference>
<dbReference type="RefSeq" id="WP_007017812.1">
    <property type="nucleotide sequence ID" value="NZ_CH724114.1"/>
</dbReference>
<evidence type="ECO:0000256" key="1">
    <source>
        <dbReference type="ARBA" id="ARBA00022553"/>
    </source>
</evidence>
<evidence type="ECO:0000256" key="2">
    <source>
        <dbReference type="ARBA" id="ARBA00023125"/>
    </source>
</evidence>
<dbReference type="PANTHER" id="PTHR43214:SF43">
    <property type="entry name" value="TWO-COMPONENT RESPONSE REGULATOR"/>
    <property type="match status" value="1"/>
</dbReference>
<dbReference type="GO" id="GO:0006355">
    <property type="term" value="P:regulation of DNA-templated transcription"/>
    <property type="evidence" value="ECO:0007669"/>
    <property type="project" value="InterPro"/>
</dbReference>
<dbReference type="CDD" id="cd17535">
    <property type="entry name" value="REC_NarL-like"/>
    <property type="match status" value="1"/>
</dbReference>
<feature type="modified residue" description="4-aspartylphosphate" evidence="3">
    <location>
        <position position="54"/>
    </location>
</feature>
<dbReference type="AlphaFoldDB" id="Q1N4K0"/>
<evidence type="ECO:0000259" key="4">
    <source>
        <dbReference type="PROSITE" id="PS50043"/>
    </source>
</evidence>
<dbReference type="SUPFAM" id="SSF46894">
    <property type="entry name" value="C-terminal effector domain of the bipartite response regulators"/>
    <property type="match status" value="1"/>
</dbReference>
<accession>Q1N4K0</accession>
<dbReference type="SMART" id="SM00448">
    <property type="entry name" value="REC"/>
    <property type="match status" value="1"/>
</dbReference>
<dbReference type="SMART" id="SM00421">
    <property type="entry name" value="HTH_LUXR"/>
    <property type="match status" value="1"/>
</dbReference>
<keyword evidence="1 3" id="KW-0597">Phosphoprotein</keyword>
<gene>
    <name evidence="6" type="ORF">RED65_01670</name>
</gene>
<dbReference type="PANTHER" id="PTHR43214">
    <property type="entry name" value="TWO-COMPONENT RESPONSE REGULATOR"/>
    <property type="match status" value="1"/>
</dbReference>
<name>Q1N4K0_9GAMM</name>
<dbReference type="Gene3D" id="3.40.50.2300">
    <property type="match status" value="1"/>
</dbReference>
<sequence length="211" mass="23410">MIKILLIEDQKLVRDGIKTLLELKPGFEVTACASDGQEGLEMAGQYAVDIILLDIRMPVMNGVEVLRGLKERSWFTPVIILTTFDDHELISQCTRLGAKGYLRKDVGLDELTSAIKHVLKGGDWVRPAVTDRISRYAQAIPQESLSDKIELSTSETQVLRLVAAGYSNNEIASTVFKAQGTVRNQISSILEKLDVRDRTQAVMRAIELGLI</sequence>
<dbReference type="Pfam" id="PF00072">
    <property type="entry name" value="Response_reg"/>
    <property type="match status" value="1"/>
</dbReference>
<proteinExistence type="predicted"/>
<dbReference type="HOGENOM" id="CLU_000445_90_8_6"/>
<dbReference type="PRINTS" id="PR00038">
    <property type="entry name" value="HTHLUXR"/>
</dbReference>
<feature type="domain" description="Response regulatory" evidence="5">
    <location>
        <begin position="3"/>
        <end position="119"/>
    </location>
</feature>
<reference evidence="6 7" key="1">
    <citation type="submission" date="2006-03" db="EMBL/GenBank/DDBJ databases">
        <authorList>
            <person name="Pinhassi J."/>
            <person name="Pedros-Alio C."/>
            <person name="Ferriera S."/>
            <person name="Johnson J."/>
            <person name="Kravitz S."/>
            <person name="Halpern A."/>
            <person name="Remington K."/>
            <person name="Beeson K."/>
            <person name="Tran B."/>
            <person name="Rogers Y.-H."/>
            <person name="Friedman R."/>
            <person name="Venter J.C."/>
        </authorList>
    </citation>
    <scope>NUCLEOTIDE SEQUENCE [LARGE SCALE GENOMIC DNA]</scope>
    <source>
        <strain evidence="6 7">RED65</strain>
    </source>
</reference>
<dbReference type="SUPFAM" id="SSF52172">
    <property type="entry name" value="CheY-like"/>
    <property type="match status" value="1"/>
</dbReference>
<dbReference type="PROSITE" id="PS50043">
    <property type="entry name" value="HTH_LUXR_2"/>
    <property type="match status" value="1"/>
</dbReference>
<dbReference type="Proteomes" id="UP000004263">
    <property type="component" value="Unassembled WGS sequence"/>
</dbReference>
<dbReference type="OrthoDB" id="7569831at2"/>
<evidence type="ECO:0000256" key="3">
    <source>
        <dbReference type="PROSITE-ProRule" id="PRU00169"/>
    </source>
</evidence>
<organism evidence="6 7">
    <name type="scientific">Bermanella marisrubri</name>
    <dbReference type="NCBI Taxonomy" id="207949"/>
    <lineage>
        <taxon>Bacteria</taxon>
        <taxon>Pseudomonadati</taxon>
        <taxon>Pseudomonadota</taxon>
        <taxon>Gammaproteobacteria</taxon>
        <taxon>Oceanospirillales</taxon>
        <taxon>Oceanospirillaceae</taxon>
        <taxon>Bermanella</taxon>
    </lineage>
</organism>